<dbReference type="PROSITE" id="PS50404">
    <property type="entry name" value="GST_NTER"/>
    <property type="match status" value="1"/>
</dbReference>
<dbReference type="SFLD" id="SFLDS00019">
    <property type="entry name" value="Glutathione_Transferase_(cytos"/>
    <property type="match status" value="1"/>
</dbReference>
<dbReference type="KEGG" id="cfus:CYFUS_007086"/>
<dbReference type="InterPro" id="IPR004046">
    <property type="entry name" value="GST_C"/>
</dbReference>
<dbReference type="InterPro" id="IPR010987">
    <property type="entry name" value="Glutathione-S-Trfase_C-like"/>
</dbReference>
<dbReference type="InterPro" id="IPR036249">
    <property type="entry name" value="Thioredoxin-like_sf"/>
</dbReference>
<proteinExistence type="predicted"/>
<dbReference type="EMBL" id="CP022098">
    <property type="protein sequence ID" value="ATB41619.1"/>
    <property type="molecule type" value="Genomic_DNA"/>
</dbReference>
<dbReference type="CDD" id="cd03188">
    <property type="entry name" value="GST_C_Beta"/>
    <property type="match status" value="1"/>
</dbReference>
<dbReference type="Pfam" id="PF00043">
    <property type="entry name" value="GST_C"/>
    <property type="match status" value="1"/>
</dbReference>
<evidence type="ECO:0000259" key="1">
    <source>
        <dbReference type="PROSITE" id="PS50404"/>
    </source>
</evidence>
<feature type="domain" description="GST N-terminal" evidence="1">
    <location>
        <begin position="1"/>
        <end position="81"/>
    </location>
</feature>
<dbReference type="Pfam" id="PF13409">
    <property type="entry name" value="GST_N_2"/>
    <property type="match status" value="1"/>
</dbReference>
<dbReference type="InterPro" id="IPR036282">
    <property type="entry name" value="Glutathione-S-Trfase_C_sf"/>
</dbReference>
<sequence length="212" mass="23958">MQLYFSPLSCSIAARIAFYEAGEDATFIEVDRKTKLTRDGKNFRDIHPLGLVPTLRTDDGDILTENAALLQYVADFFPKAKLAPTDRMERARLHEWLCFIGTELHKALFAPLLDTKAPEGAKAYALEKGASRLSHLETYLTGREFLLERFSVADAYLFTVLNWSVVTPVDLKKWPAICAYVARLRDRPSVAKAFAEERALYTEEQARHKASA</sequence>
<dbReference type="InterPro" id="IPR040079">
    <property type="entry name" value="Glutathione_S-Trfase"/>
</dbReference>
<dbReference type="GO" id="GO:0016740">
    <property type="term" value="F:transferase activity"/>
    <property type="evidence" value="ECO:0007669"/>
    <property type="project" value="UniProtKB-KW"/>
</dbReference>
<dbReference type="PANTHER" id="PTHR44051">
    <property type="entry name" value="GLUTATHIONE S-TRANSFERASE-RELATED"/>
    <property type="match status" value="1"/>
</dbReference>
<dbReference type="PROSITE" id="PS50405">
    <property type="entry name" value="GST_CTER"/>
    <property type="match status" value="1"/>
</dbReference>
<evidence type="ECO:0000259" key="2">
    <source>
        <dbReference type="PROSITE" id="PS50405"/>
    </source>
</evidence>
<evidence type="ECO:0000313" key="3">
    <source>
        <dbReference type="EMBL" id="ATB41619.1"/>
    </source>
</evidence>
<dbReference type="SUPFAM" id="SSF52833">
    <property type="entry name" value="Thioredoxin-like"/>
    <property type="match status" value="1"/>
</dbReference>
<dbReference type="RefSeq" id="WP_095989309.1">
    <property type="nucleotide sequence ID" value="NZ_CP022098.1"/>
</dbReference>
<dbReference type="PANTHER" id="PTHR44051:SF8">
    <property type="entry name" value="GLUTATHIONE S-TRANSFERASE GSTA"/>
    <property type="match status" value="1"/>
</dbReference>
<dbReference type="InterPro" id="IPR004045">
    <property type="entry name" value="Glutathione_S-Trfase_N"/>
</dbReference>
<name>A0A250JCI3_9BACT</name>
<feature type="domain" description="GST C-terminal" evidence="2">
    <location>
        <begin position="86"/>
        <end position="212"/>
    </location>
</feature>
<dbReference type="SFLD" id="SFLDG00358">
    <property type="entry name" value="Main_(cytGST)"/>
    <property type="match status" value="1"/>
</dbReference>
<dbReference type="AlphaFoldDB" id="A0A250JCI3"/>
<protein>
    <submittedName>
        <fullName evidence="3">Glutathione S-transferase</fullName>
    </submittedName>
</protein>
<keyword evidence="3" id="KW-0808">Transferase</keyword>
<dbReference type="Proteomes" id="UP000217257">
    <property type="component" value="Chromosome"/>
</dbReference>
<organism evidence="3 4">
    <name type="scientific">Cystobacter fuscus</name>
    <dbReference type="NCBI Taxonomy" id="43"/>
    <lineage>
        <taxon>Bacteria</taxon>
        <taxon>Pseudomonadati</taxon>
        <taxon>Myxococcota</taxon>
        <taxon>Myxococcia</taxon>
        <taxon>Myxococcales</taxon>
        <taxon>Cystobacterineae</taxon>
        <taxon>Archangiaceae</taxon>
        <taxon>Cystobacter</taxon>
    </lineage>
</organism>
<dbReference type="SUPFAM" id="SSF47616">
    <property type="entry name" value="GST C-terminal domain-like"/>
    <property type="match status" value="1"/>
</dbReference>
<dbReference type="Gene3D" id="3.40.30.10">
    <property type="entry name" value="Glutaredoxin"/>
    <property type="match status" value="1"/>
</dbReference>
<reference evidence="3 4" key="1">
    <citation type="submission" date="2017-06" db="EMBL/GenBank/DDBJ databases">
        <title>Sequencing and comparative analysis of myxobacterial genomes.</title>
        <authorList>
            <person name="Rupp O."/>
            <person name="Goesmann A."/>
            <person name="Sogaard-Andersen L."/>
        </authorList>
    </citation>
    <scope>NUCLEOTIDE SEQUENCE [LARGE SCALE GENOMIC DNA]</scope>
    <source>
        <strain evidence="3 4">DSM 52655</strain>
    </source>
</reference>
<dbReference type="Gene3D" id="1.20.1050.10">
    <property type="match status" value="1"/>
</dbReference>
<evidence type="ECO:0000313" key="4">
    <source>
        <dbReference type="Proteomes" id="UP000217257"/>
    </source>
</evidence>
<gene>
    <name evidence="3" type="ORF">CYFUS_007086</name>
</gene>
<accession>A0A250JCI3</accession>
<dbReference type="SFLD" id="SFLDG01150">
    <property type="entry name" value="Main.1:_Beta-like"/>
    <property type="match status" value="1"/>
</dbReference>
<dbReference type="CDD" id="cd03057">
    <property type="entry name" value="GST_N_Beta"/>
    <property type="match status" value="1"/>
</dbReference>